<dbReference type="InterPro" id="IPR011333">
    <property type="entry name" value="SKP1/BTB/POZ_sf"/>
</dbReference>
<dbReference type="GeneID" id="19276874"/>
<dbReference type="Pfam" id="PF00651">
    <property type="entry name" value="BTB"/>
    <property type="match status" value="1"/>
</dbReference>
<dbReference type="KEGG" id="pfy:PFICI_11861"/>
<evidence type="ECO:0000313" key="2">
    <source>
        <dbReference type="EMBL" id="ETS76474.1"/>
    </source>
</evidence>
<dbReference type="AlphaFoldDB" id="W3WRK6"/>
<dbReference type="OrthoDB" id="5275938at2759"/>
<evidence type="ECO:0000313" key="3">
    <source>
        <dbReference type="Proteomes" id="UP000030651"/>
    </source>
</evidence>
<dbReference type="InParanoid" id="W3WRK6"/>
<keyword evidence="3" id="KW-1185">Reference proteome</keyword>
<feature type="domain" description="BTB" evidence="1">
    <location>
        <begin position="60"/>
        <end position="111"/>
    </location>
</feature>
<name>W3WRK6_PESFW</name>
<dbReference type="Gene3D" id="3.30.710.10">
    <property type="entry name" value="Potassium Channel Kv1.1, Chain A"/>
    <property type="match status" value="1"/>
</dbReference>
<proteinExistence type="predicted"/>
<dbReference type="HOGENOM" id="CLU_655698_0_0_1"/>
<dbReference type="Proteomes" id="UP000030651">
    <property type="component" value="Unassembled WGS sequence"/>
</dbReference>
<dbReference type="EMBL" id="KI912117">
    <property type="protein sequence ID" value="ETS76474.1"/>
    <property type="molecule type" value="Genomic_DNA"/>
</dbReference>
<gene>
    <name evidence="2" type="ORF">PFICI_11861</name>
</gene>
<organism evidence="2 3">
    <name type="scientific">Pestalotiopsis fici (strain W106-1 / CGMCC3.15140)</name>
    <dbReference type="NCBI Taxonomy" id="1229662"/>
    <lineage>
        <taxon>Eukaryota</taxon>
        <taxon>Fungi</taxon>
        <taxon>Dikarya</taxon>
        <taxon>Ascomycota</taxon>
        <taxon>Pezizomycotina</taxon>
        <taxon>Sordariomycetes</taxon>
        <taxon>Xylariomycetidae</taxon>
        <taxon>Amphisphaeriales</taxon>
        <taxon>Sporocadaceae</taxon>
        <taxon>Pestalotiopsis</taxon>
    </lineage>
</organism>
<reference evidence="3" key="1">
    <citation type="journal article" date="2015" name="BMC Genomics">
        <title>Genomic and transcriptomic analysis of the endophytic fungus Pestalotiopsis fici reveals its lifestyle and high potential for synthesis of natural products.</title>
        <authorList>
            <person name="Wang X."/>
            <person name="Zhang X."/>
            <person name="Liu L."/>
            <person name="Xiang M."/>
            <person name="Wang W."/>
            <person name="Sun X."/>
            <person name="Che Y."/>
            <person name="Guo L."/>
            <person name="Liu G."/>
            <person name="Guo L."/>
            <person name="Wang C."/>
            <person name="Yin W.B."/>
            <person name="Stadler M."/>
            <person name="Zhang X."/>
            <person name="Liu X."/>
        </authorList>
    </citation>
    <scope>NUCLEOTIDE SEQUENCE [LARGE SCALE GENOMIC DNA]</scope>
    <source>
        <strain evidence="3">W106-1 / CGMCC3.15140</strain>
    </source>
</reference>
<dbReference type="STRING" id="1229662.W3WRK6"/>
<dbReference type="RefSeq" id="XP_007838633.1">
    <property type="nucleotide sequence ID" value="XM_007840442.1"/>
</dbReference>
<sequence length="388" mass="44527">MASNDELDMSMEVEPSRCAFLYQPSVATIDIDKRGDLILLVGKHKCKIKANGDHQHTEAMAFRVCSRSLARSSPVMEAMLFGNFREATQTTIELTEDDPKAMQMLLHRAHGSLKEIYADIDKERREDCPEGKFVDDVYSLVVLANKYLMTQHFRPFMAQWCNLLMSWEAEEESRDTSIFYERLEKSMWIASEFGHLELYQTMFRYLTWHLEPNHHLFRHVLEPDGVADHIRLGRLNDINSILTPTRNAINALMNDADPTGLYLCNQPVREDRLNCQAHTLGHMIRNLTVNFLWPLPNAEDITETAQELVVDFQNTLWQDHTSLHENCTTKTAIGTQTDNTLERSGEYDSIPLAILQSMYSTAEGLNAFEFESMFSNAMANVVHDDEAL</sequence>
<accession>W3WRK6</accession>
<dbReference type="InterPro" id="IPR000210">
    <property type="entry name" value="BTB/POZ_dom"/>
</dbReference>
<evidence type="ECO:0000259" key="1">
    <source>
        <dbReference type="Pfam" id="PF00651"/>
    </source>
</evidence>
<dbReference type="SUPFAM" id="SSF54695">
    <property type="entry name" value="POZ domain"/>
    <property type="match status" value="1"/>
</dbReference>
<protein>
    <recommendedName>
        <fullName evidence="1">BTB domain-containing protein</fullName>
    </recommendedName>
</protein>